<dbReference type="RefSeq" id="WP_307232822.1">
    <property type="nucleotide sequence ID" value="NZ_JAUSVF010000001.1"/>
</dbReference>
<protein>
    <submittedName>
        <fullName evidence="3">Glycine/D-amino acid oxidase-like deaminating enzyme</fullName>
    </submittedName>
</protein>
<dbReference type="Pfam" id="PF01266">
    <property type="entry name" value="DAO"/>
    <property type="match status" value="1"/>
</dbReference>
<dbReference type="InterPro" id="IPR006076">
    <property type="entry name" value="FAD-dep_OxRdtase"/>
</dbReference>
<keyword evidence="1" id="KW-0560">Oxidoreductase</keyword>
<dbReference type="SUPFAM" id="SSF51905">
    <property type="entry name" value="FAD/NAD(P)-binding domain"/>
    <property type="match status" value="1"/>
</dbReference>
<dbReference type="PRINTS" id="PR00411">
    <property type="entry name" value="PNDRDTASEI"/>
</dbReference>
<dbReference type="Gene3D" id="3.30.9.10">
    <property type="entry name" value="D-Amino Acid Oxidase, subunit A, domain 2"/>
    <property type="match status" value="1"/>
</dbReference>
<accession>A0ABU0BV62</accession>
<dbReference type="PANTHER" id="PTHR13847">
    <property type="entry name" value="SARCOSINE DEHYDROGENASE-RELATED"/>
    <property type="match status" value="1"/>
</dbReference>
<feature type="domain" description="FAD dependent oxidoreductase" evidence="2">
    <location>
        <begin position="6"/>
        <end position="333"/>
    </location>
</feature>
<gene>
    <name evidence="3" type="ORF">QO002_004010</name>
</gene>
<keyword evidence="4" id="KW-1185">Reference proteome</keyword>
<dbReference type="Proteomes" id="UP001230207">
    <property type="component" value="Unassembled WGS sequence"/>
</dbReference>
<dbReference type="PANTHER" id="PTHR13847:SF289">
    <property type="entry name" value="GLYCINE OXIDASE"/>
    <property type="match status" value="1"/>
</dbReference>
<evidence type="ECO:0000256" key="1">
    <source>
        <dbReference type="ARBA" id="ARBA00023002"/>
    </source>
</evidence>
<dbReference type="EMBL" id="JAUSVF010000001">
    <property type="protein sequence ID" value="MDQ0321872.1"/>
    <property type="molecule type" value="Genomic_DNA"/>
</dbReference>
<name>A0ABU0BV62_9HYPH</name>
<evidence type="ECO:0000259" key="2">
    <source>
        <dbReference type="Pfam" id="PF01266"/>
    </source>
</evidence>
<proteinExistence type="predicted"/>
<dbReference type="InterPro" id="IPR036188">
    <property type="entry name" value="FAD/NAD-bd_sf"/>
</dbReference>
<evidence type="ECO:0000313" key="4">
    <source>
        <dbReference type="Proteomes" id="UP001230207"/>
    </source>
</evidence>
<organism evidence="3 4">
    <name type="scientific">Pararhizobium capsulatum DSM 1112</name>
    <dbReference type="NCBI Taxonomy" id="1121113"/>
    <lineage>
        <taxon>Bacteria</taxon>
        <taxon>Pseudomonadati</taxon>
        <taxon>Pseudomonadota</taxon>
        <taxon>Alphaproteobacteria</taxon>
        <taxon>Hyphomicrobiales</taxon>
        <taxon>Rhizobiaceae</taxon>
        <taxon>Rhizobium/Agrobacterium group</taxon>
        <taxon>Pararhizobium</taxon>
    </lineage>
</organism>
<dbReference type="Gene3D" id="3.50.50.60">
    <property type="entry name" value="FAD/NAD(P)-binding domain"/>
    <property type="match status" value="1"/>
</dbReference>
<sequence>MGFRQVTVVGSGIIGASIAWHLTEAGAKVTVISNARGGVATPRSFAWINASWGNSESYFRFRIRAMEEWNRLAAAVPAIPYLACGGLCWDLPPEKLKAYAEEHRSWGYGIRAVSRDEIAGLEPHLAGLPDFALHAANEGAADPLATAEALIADVRSKGAEILTGIDVRSLIMDGNRIRGLVTSDGDHIADTIVVAAGAGTAALAATAGIDVAIESPPGLLVHSRPTGKVLNGLVIGEKAHIRQTAEGRIVAGSDFGGTDPGSDPDKAAEELFATVQTMLPDAGLELDFYTVGHRPTPKDGLPIIGPVGRDGLYAAVMHSGVTLAPLVGRLVAAEVLGEPQPEMLAPYRLSRFG</sequence>
<reference evidence="3 4" key="1">
    <citation type="submission" date="2023-07" db="EMBL/GenBank/DDBJ databases">
        <title>Genomic Encyclopedia of Type Strains, Phase IV (KMG-IV): sequencing the most valuable type-strain genomes for metagenomic binning, comparative biology and taxonomic classification.</title>
        <authorList>
            <person name="Goeker M."/>
        </authorList>
    </citation>
    <scope>NUCLEOTIDE SEQUENCE [LARGE SCALE GENOMIC DNA]</scope>
    <source>
        <strain evidence="3 4">DSM 1112</strain>
    </source>
</reference>
<evidence type="ECO:0000313" key="3">
    <source>
        <dbReference type="EMBL" id="MDQ0321872.1"/>
    </source>
</evidence>
<comment type="caution">
    <text evidence="3">The sequence shown here is derived from an EMBL/GenBank/DDBJ whole genome shotgun (WGS) entry which is preliminary data.</text>
</comment>